<evidence type="ECO:0000256" key="11">
    <source>
        <dbReference type="ARBA" id="ARBA00023286"/>
    </source>
</evidence>
<evidence type="ECO:0000256" key="17">
    <source>
        <dbReference type="SAM" id="MobiDB-lite"/>
    </source>
</evidence>
<dbReference type="Gene3D" id="1.10.287.70">
    <property type="match status" value="1"/>
</dbReference>
<evidence type="ECO:0000313" key="21">
    <source>
        <dbReference type="RefSeq" id="XP_035690189.1"/>
    </source>
</evidence>
<evidence type="ECO:0000313" key="20">
    <source>
        <dbReference type="Proteomes" id="UP000001554"/>
    </source>
</evidence>
<gene>
    <name evidence="21" type="primary">LOC118425464</name>
</gene>
<dbReference type="InterPro" id="IPR014710">
    <property type="entry name" value="RmlC-like_jellyroll"/>
</dbReference>
<sequence length="822" mass="92619">MNSSERVETSSETPECFILLWMYRLEDHNMHFFGATAVGKSQGMLLRSYRLSGDGEESDSREDDGSRSAHRQGGQADDMEEDADSDDVFTDGEDRSRRHSSKRDSEMSLVDQNLLLPDLPSELDLVLDPDGDLAYYWMGAVALAVLYNYWVIILRLAFAEMREEGPHQLVLCELDLFCDLVYVLDFLVQHRTGYLEEGMLVFDPYKLSSHYRSQPWFWRDVVAILPLQYICSLLLRIVPFQTCGHLSDSSCLLLRLARLLKLHSLAQFFDVTDTRISNPNRLRAFKLTMYLGVVIHWVGCFYYMLSEYEGLGTNDWVYSSAPAFKDFTSKYIRCMYWSTMTLTTIGGASNPVTNLEYIFTGVTFLIGVFVFAAVVGNVGDVISNLNAARTDFQNRMDSIKLYMTHRKVPEALQSRVKRWAGYAWHRTQTLDEVSLLEMLPERLRAEIAIHVHLETLRRVTIFEDCEQGLLCDLVLKLRSQIYSPGDYICRTGETGREMYIINHGTVQILVPENTTGERKVVATLTKGNSFGEISVLKLDGGGNKRTADVISVGYSELLVLSRKDLLSALVEYPDAKKLLEAQAKERLGQNKEARGATDADGFEASQSMNRKAFRGGSTSGVSPGKELAELRNIIEELRTFDSQVTRERVRGLSEKCDDLQRQLSRRQTELTRALRRVSVLERLLDSAGLLSSMPQLNGELTTPVQSDASDTEQYNPALAVPSPHTHLLRRRRSSASSPGSPRRRRRSRRRRRVEVPAICVNGVEKQSPVSVNVEMPSSETSEGCYVSETNEAGRLHVDSTAAEISGSTTDCNTTEGSDFDGR</sequence>
<dbReference type="GeneID" id="118425464"/>
<protein>
    <submittedName>
        <fullName evidence="21">Cyclic nucleotide-gated cation channel alpha-3-like isoform X1</fullName>
    </submittedName>
</protein>
<dbReference type="GO" id="GO:0030553">
    <property type="term" value="F:cGMP binding"/>
    <property type="evidence" value="ECO:0007669"/>
    <property type="project" value="UniProtKB-KW"/>
</dbReference>
<proteinExistence type="predicted"/>
<evidence type="ECO:0000256" key="9">
    <source>
        <dbReference type="ARBA" id="ARBA00023065"/>
    </source>
</evidence>
<dbReference type="FunFam" id="1.10.287.70:FF:000072">
    <property type="entry name" value="Cyclic nucleotide gated channel beta 3"/>
    <property type="match status" value="1"/>
</dbReference>
<dbReference type="PROSITE" id="PS00889">
    <property type="entry name" value="CNMP_BINDING_2"/>
    <property type="match status" value="1"/>
</dbReference>
<dbReference type="GO" id="GO:0007601">
    <property type="term" value="P:visual perception"/>
    <property type="evidence" value="ECO:0007669"/>
    <property type="project" value="UniProtKB-KW"/>
</dbReference>
<evidence type="ECO:0000256" key="5">
    <source>
        <dbReference type="ARBA" id="ARBA00022692"/>
    </source>
</evidence>
<dbReference type="GO" id="GO:0005886">
    <property type="term" value="C:plasma membrane"/>
    <property type="evidence" value="ECO:0007669"/>
    <property type="project" value="UniProtKB-ARBA"/>
</dbReference>
<evidence type="ECO:0000256" key="16">
    <source>
        <dbReference type="SAM" id="Coils"/>
    </source>
</evidence>
<comment type="subcellular location">
    <subcellularLocation>
        <location evidence="1">Membrane</location>
        <topology evidence="1">Multi-pass membrane protein</topology>
    </subcellularLocation>
</comment>
<feature type="transmembrane region" description="Helical" evidence="18">
    <location>
        <begin position="357"/>
        <end position="379"/>
    </location>
</feature>
<dbReference type="FunFam" id="1.10.287.630:FF:000001">
    <property type="entry name" value="Cyclic nucleotide-gated channel alpha 3"/>
    <property type="match status" value="1"/>
</dbReference>
<dbReference type="Pfam" id="PF00027">
    <property type="entry name" value="cNMP_binding"/>
    <property type="match status" value="1"/>
</dbReference>
<feature type="compositionally biased region" description="Polar residues" evidence="17">
    <location>
        <begin position="693"/>
        <end position="714"/>
    </location>
</feature>
<feature type="region of interest" description="Disordered" evidence="17">
    <location>
        <begin position="693"/>
        <end position="754"/>
    </location>
</feature>
<keyword evidence="9" id="KW-0406">Ion transport</keyword>
<keyword evidence="6" id="KW-0547">Nucleotide-binding</keyword>
<dbReference type="OrthoDB" id="421226at2759"/>
<dbReference type="InterPro" id="IPR050866">
    <property type="entry name" value="CNG_cation_channel"/>
</dbReference>
<evidence type="ECO:0000256" key="14">
    <source>
        <dbReference type="ARBA" id="ARBA00034430"/>
    </source>
</evidence>
<keyword evidence="10 18" id="KW-0472">Membrane</keyword>
<evidence type="ECO:0000256" key="8">
    <source>
        <dbReference type="ARBA" id="ARBA00022992"/>
    </source>
</evidence>
<feature type="transmembrane region" description="Helical" evidence="18">
    <location>
        <begin position="134"/>
        <end position="158"/>
    </location>
</feature>
<keyword evidence="3" id="KW-0140">cGMP</keyword>
<dbReference type="SMART" id="SM00100">
    <property type="entry name" value="cNMP"/>
    <property type="match status" value="1"/>
</dbReference>
<evidence type="ECO:0000256" key="1">
    <source>
        <dbReference type="ARBA" id="ARBA00004141"/>
    </source>
</evidence>
<evidence type="ECO:0000256" key="4">
    <source>
        <dbReference type="ARBA" id="ARBA00022606"/>
    </source>
</evidence>
<organism evidence="20 21">
    <name type="scientific">Branchiostoma floridae</name>
    <name type="common">Florida lancelet</name>
    <name type="synonym">Amphioxus</name>
    <dbReference type="NCBI Taxonomy" id="7739"/>
    <lineage>
        <taxon>Eukaryota</taxon>
        <taxon>Metazoa</taxon>
        <taxon>Chordata</taxon>
        <taxon>Cephalochordata</taxon>
        <taxon>Leptocardii</taxon>
        <taxon>Amphioxiformes</taxon>
        <taxon>Branchiostomatidae</taxon>
        <taxon>Branchiostoma</taxon>
    </lineage>
</organism>
<evidence type="ECO:0000259" key="19">
    <source>
        <dbReference type="PROSITE" id="PS50042"/>
    </source>
</evidence>
<comment type="catalytic activity">
    <reaction evidence="14">
        <text>K(+)(in) = K(+)(out)</text>
        <dbReference type="Rhea" id="RHEA:29463"/>
        <dbReference type="ChEBI" id="CHEBI:29103"/>
    </reaction>
</comment>
<feature type="compositionally biased region" description="Basic and acidic residues" evidence="17">
    <location>
        <begin position="92"/>
        <end position="105"/>
    </location>
</feature>
<dbReference type="Pfam" id="PF00520">
    <property type="entry name" value="Ion_trans"/>
    <property type="match status" value="1"/>
</dbReference>
<feature type="compositionally biased region" description="Basic residues" evidence="17">
    <location>
        <begin position="741"/>
        <end position="752"/>
    </location>
</feature>
<dbReference type="PANTHER" id="PTHR45638:SF13">
    <property type="entry name" value="CYCLIC NUCLEOTIDE-BINDING DOMAIN-CONTAINING PROTEIN"/>
    <property type="match status" value="1"/>
</dbReference>
<dbReference type="GO" id="GO:0005221">
    <property type="term" value="F:intracellularly cyclic nucleotide-activated monoatomic cation channel activity"/>
    <property type="evidence" value="ECO:0007669"/>
    <property type="project" value="InterPro"/>
</dbReference>
<keyword evidence="7 18" id="KW-1133">Transmembrane helix</keyword>
<evidence type="ECO:0000256" key="3">
    <source>
        <dbReference type="ARBA" id="ARBA00022535"/>
    </source>
</evidence>
<keyword evidence="8" id="KW-0142">cGMP-binding</keyword>
<name>A0A9J7LX79_BRAFL</name>
<keyword evidence="11" id="KW-1071">Ligand-gated ion channel</keyword>
<dbReference type="InterPro" id="IPR018490">
    <property type="entry name" value="cNMP-bd_dom_sf"/>
</dbReference>
<dbReference type="FunFam" id="2.60.120.10:FF:000020">
    <property type="entry name" value="Cyclic nucleotide-gated channel beta 3"/>
    <property type="match status" value="1"/>
</dbReference>
<dbReference type="PROSITE" id="PS50042">
    <property type="entry name" value="CNMP_BINDING_3"/>
    <property type="match status" value="1"/>
</dbReference>
<dbReference type="CDD" id="cd00038">
    <property type="entry name" value="CAP_ED"/>
    <property type="match status" value="1"/>
</dbReference>
<feature type="coiled-coil region" evidence="16">
    <location>
        <begin position="642"/>
        <end position="676"/>
    </location>
</feature>
<dbReference type="PANTHER" id="PTHR45638">
    <property type="entry name" value="CYCLIC NUCLEOTIDE-GATED CATION CHANNEL SUBUNIT A"/>
    <property type="match status" value="1"/>
</dbReference>
<dbReference type="Gene3D" id="1.10.287.630">
    <property type="entry name" value="Helix hairpin bin"/>
    <property type="match status" value="1"/>
</dbReference>
<dbReference type="Proteomes" id="UP000001554">
    <property type="component" value="Chromosome 1"/>
</dbReference>
<keyword evidence="16" id="KW-0175">Coiled coil</keyword>
<evidence type="ECO:0000256" key="13">
    <source>
        <dbReference type="ARBA" id="ARBA00023305"/>
    </source>
</evidence>
<feature type="transmembrane region" description="Helical" evidence="18">
    <location>
        <begin position="287"/>
        <end position="305"/>
    </location>
</feature>
<evidence type="ECO:0000256" key="7">
    <source>
        <dbReference type="ARBA" id="ARBA00022989"/>
    </source>
</evidence>
<keyword evidence="20" id="KW-1185">Reference proteome</keyword>
<dbReference type="PROSITE" id="PS00888">
    <property type="entry name" value="CNMP_BINDING_1"/>
    <property type="match status" value="1"/>
</dbReference>
<dbReference type="AlphaFoldDB" id="A0A9J7LX79"/>
<keyword evidence="2" id="KW-0813">Transport</keyword>
<feature type="compositionally biased region" description="Acidic residues" evidence="17">
    <location>
        <begin position="77"/>
        <end position="91"/>
    </location>
</feature>
<feature type="compositionally biased region" description="Polar residues" evidence="17">
    <location>
        <begin position="805"/>
        <end position="816"/>
    </location>
</feature>
<dbReference type="SUPFAM" id="SSF51206">
    <property type="entry name" value="cAMP-binding domain-like"/>
    <property type="match status" value="1"/>
</dbReference>
<dbReference type="InterPro" id="IPR018488">
    <property type="entry name" value="cNMP-bd_CS"/>
</dbReference>
<reference evidence="20" key="1">
    <citation type="journal article" date="2020" name="Nat. Ecol. Evol.">
        <title>Deeply conserved synteny resolves early events in vertebrate evolution.</title>
        <authorList>
            <person name="Simakov O."/>
            <person name="Marletaz F."/>
            <person name="Yue J.X."/>
            <person name="O'Connell B."/>
            <person name="Jenkins J."/>
            <person name="Brandt A."/>
            <person name="Calef R."/>
            <person name="Tung C.H."/>
            <person name="Huang T.K."/>
            <person name="Schmutz J."/>
            <person name="Satoh N."/>
            <person name="Yu J.K."/>
            <person name="Putnam N.H."/>
            <person name="Green R.E."/>
            <person name="Rokhsar D.S."/>
        </authorList>
    </citation>
    <scope>NUCLEOTIDE SEQUENCE [LARGE SCALE GENOMIC DNA]</scope>
    <source>
        <strain evidence="20">S238N-H82</strain>
    </source>
</reference>
<dbReference type="InterPro" id="IPR000595">
    <property type="entry name" value="cNMP-bd_dom"/>
</dbReference>
<feature type="region of interest" description="Disordered" evidence="17">
    <location>
        <begin position="51"/>
        <end position="105"/>
    </location>
</feature>
<dbReference type="InterPro" id="IPR005821">
    <property type="entry name" value="Ion_trans_dom"/>
</dbReference>
<dbReference type="OMA" id="VNIRIAF"/>
<evidence type="ECO:0000256" key="10">
    <source>
        <dbReference type="ARBA" id="ARBA00023136"/>
    </source>
</evidence>
<comment type="catalytic activity">
    <reaction evidence="15">
        <text>Na(+)(in) = Na(+)(out)</text>
        <dbReference type="Rhea" id="RHEA:34963"/>
        <dbReference type="ChEBI" id="CHEBI:29101"/>
    </reaction>
</comment>
<dbReference type="RefSeq" id="XP_035690189.1">
    <property type="nucleotide sequence ID" value="XM_035834296.1"/>
</dbReference>
<dbReference type="SUPFAM" id="SSF81324">
    <property type="entry name" value="Voltage-gated potassium channels"/>
    <property type="match status" value="1"/>
</dbReference>
<keyword evidence="4" id="KW-0716">Sensory transduction</keyword>
<evidence type="ECO:0000256" key="15">
    <source>
        <dbReference type="ARBA" id="ARBA00036239"/>
    </source>
</evidence>
<reference evidence="21" key="2">
    <citation type="submission" date="2025-08" db="UniProtKB">
        <authorList>
            <consortium name="RefSeq"/>
        </authorList>
    </citation>
    <scope>IDENTIFICATION</scope>
    <source>
        <strain evidence="21">S238N-H82</strain>
        <tissue evidence="21">Testes</tissue>
    </source>
</reference>
<keyword evidence="12" id="KW-0407">Ion channel</keyword>
<evidence type="ECO:0000256" key="18">
    <source>
        <dbReference type="SAM" id="Phobius"/>
    </source>
</evidence>
<evidence type="ECO:0000256" key="12">
    <source>
        <dbReference type="ARBA" id="ARBA00023303"/>
    </source>
</evidence>
<feature type="domain" description="Cyclic nucleotide-binding" evidence="19">
    <location>
        <begin position="461"/>
        <end position="586"/>
    </location>
</feature>
<dbReference type="Gene3D" id="2.60.120.10">
    <property type="entry name" value="Jelly Rolls"/>
    <property type="match status" value="1"/>
</dbReference>
<evidence type="ECO:0000256" key="6">
    <source>
        <dbReference type="ARBA" id="ARBA00022741"/>
    </source>
</evidence>
<keyword evidence="5 18" id="KW-0812">Transmembrane</keyword>
<feature type="region of interest" description="Disordered" evidence="17">
    <location>
        <begin position="803"/>
        <end position="822"/>
    </location>
</feature>
<evidence type="ECO:0000256" key="2">
    <source>
        <dbReference type="ARBA" id="ARBA00022448"/>
    </source>
</evidence>
<accession>A0A9J7LX79</accession>
<dbReference type="KEGG" id="bfo:118425464"/>
<keyword evidence="13" id="KW-0844">Vision</keyword>